<keyword evidence="2" id="KW-1185">Reference proteome</keyword>
<protein>
    <submittedName>
        <fullName evidence="1">Uncharacterized protein</fullName>
    </submittedName>
</protein>
<sequence length="134" mass="14474">MPSQVHLLMSGPQHAGGGGCYVIFQLTSVWTRTSEASPWASISLNNSAEQTLKTVAHRAISMFSPGQRAVKSFVGNKPSWSWSGVTPGELQRSIAQAGESIDRMTISHVLYIGSVCSLSAHRAKRCKVPCMLEN</sequence>
<name>A0ABV0VH77_9TELE</name>
<dbReference type="Proteomes" id="UP001482620">
    <property type="component" value="Unassembled WGS sequence"/>
</dbReference>
<organism evidence="1 2">
    <name type="scientific">Ilyodon furcidens</name>
    <name type="common">goldbreast splitfin</name>
    <dbReference type="NCBI Taxonomy" id="33524"/>
    <lineage>
        <taxon>Eukaryota</taxon>
        <taxon>Metazoa</taxon>
        <taxon>Chordata</taxon>
        <taxon>Craniata</taxon>
        <taxon>Vertebrata</taxon>
        <taxon>Euteleostomi</taxon>
        <taxon>Actinopterygii</taxon>
        <taxon>Neopterygii</taxon>
        <taxon>Teleostei</taxon>
        <taxon>Neoteleostei</taxon>
        <taxon>Acanthomorphata</taxon>
        <taxon>Ovalentaria</taxon>
        <taxon>Atherinomorphae</taxon>
        <taxon>Cyprinodontiformes</taxon>
        <taxon>Goodeidae</taxon>
        <taxon>Ilyodon</taxon>
    </lineage>
</organism>
<proteinExistence type="predicted"/>
<accession>A0ABV0VH77</accession>
<reference evidence="1 2" key="1">
    <citation type="submission" date="2021-06" db="EMBL/GenBank/DDBJ databases">
        <authorList>
            <person name="Palmer J.M."/>
        </authorList>
    </citation>
    <scope>NUCLEOTIDE SEQUENCE [LARGE SCALE GENOMIC DNA]</scope>
    <source>
        <strain evidence="2">if_2019</strain>
        <tissue evidence="1">Muscle</tissue>
    </source>
</reference>
<evidence type="ECO:0000313" key="1">
    <source>
        <dbReference type="EMBL" id="MEQ2256623.1"/>
    </source>
</evidence>
<dbReference type="EMBL" id="JAHRIQ010107510">
    <property type="protein sequence ID" value="MEQ2256623.1"/>
    <property type="molecule type" value="Genomic_DNA"/>
</dbReference>
<comment type="caution">
    <text evidence="1">The sequence shown here is derived from an EMBL/GenBank/DDBJ whole genome shotgun (WGS) entry which is preliminary data.</text>
</comment>
<gene>
    <name evidence="1" type="ORF">ILYODFUR_026004</name>
</gene>
<evidence type="ECO:0000313" key="2">
    <source>
        <dbReference type="Proteomes" id="UP001482620"/>
    </source>
</evidence>